<name>A0AAF0TRK4_SOLVR</name>
<dbReference type="EMBL" id="CP133616">
    <property type="protein sequence ID" value="WMV29766.1"/>
    <property type="molecule type" value="Genomic_DNA"/>
</dbReference>
<dbReference type="AlphaFoldDB" id="A0AAF0TRK4"/>
<gene>
    <name evidence="1" type="ORF">MTR67_023151</name>
</gene>
<evidence type="ECO:0000313" key="2">
    <source>
        <dbReference type="Proteomes" id="UP001234989"/>
    </source>
</evidence>
<proteinExistence type="predicted"/>
<keyword evidence="2" id="KW-1185">Reference proteome</keyword>
<accession>A0AAF0TRK4</accession>
<evidence type="ECO:0000313" key="1">
    <source>
        <dbReference type="EMBL" id="WMV29766.1"/>
    </source>
</evidence>
<reference evidence="1" key="1">
    <citation type="submission" date="2023-08" db="EMBL/GenBank/DDBJ databases">
        <title>A de novo genome assembly of Solanum verrucosum Schlechtendal, a Mexican diploid species geographically isolated from the other diploid A-genome species in potato relatives.</title>
        <authorList>
            <person name="Hosaka K."/>
        </authorList>
    </citation>
    <scope>NUCLEOTIDE SEQUENCE</scope>
    <source>
        <tissue evidence="1">Young leaves</tissue>
    </source>
</reference>
<dbReference type="Proteomes" id="UP001234989">
    <property type="component" value="Chromosome 5"/>
</dbReference>
<organism evidence="1 2">
    <name type="scientific">Solanum verrucosum</name>
    <dbReference type="NCBI Taxonomy" id="315347"/>
    <lineage>
        <taxon>Eukaryota</taxon>
        <taxon>Viridiplantae</taxon>
        <taxon>Streptophyta</taxon>
        <taxon>Embryophyta</taxon>
        <taxon>Tracheophyta</taxon>
        <taxon>Spermatophyta</taxon>
        <taxon>Magnoliopsida</taxon>
        <taxon>eudicotyledons</taxon>
        <taxon>Gunneridae</taxon>
        <taxon>Pentapetalae</taxon>
        <taxon>asterids</taxon>
        <taxon>lamiids</taxon>
        <taxon>Solanales</taxon>
        <taxon>Solanaceae</taxon>
        <taxon>Solanoideae</taxon>
        <taxon>Solaneae</taxon>
        <taxon>Solanum</taxon>
    </lineage>
</organism>
<protein>
    <submittedName>
        <fullName evidence="1">Uncharacterized protein</fullName>
    </submittedName>
</protein>
<sequence length="85" mass="9645">MTELKGKKLGGKWGQLEVYLQVLGSNAGMSIQHGINELRLAGGEFTWRKGERHSTAARLDRFMISEDWETKFRNIKQSIDPLGLL</sequence>